<dbReference type="EMBL" id="CALNXJ010000009">
    <property type="protein sequence ID" value="CAH3104899.1"/>
    <property type="molecule type" value="Genomic_DNA"/>
</dbReference>
<protein>
    <submittedName>
        <fullName evidence="5">Uncharacterized protein</fullName>
    </submittedName>
</protein>
<dbReference type="InterPro" id="IPR009017">
    <property type="entry name" value="GFP"/>
</dbReference>
<dbReference type="GO" id="GO:0008218">
    <property type="term" value="P:bioluminescence"/>
    <property type="evidence" value="ECO:0007669"/>
    <property type="project" value="UniProtKB-KW"/>
</dbReference>
<dbReference type="Pfam" id="PF01353">
    <property type="entry name" value="GFP"/>
    <property type="match status" value="5"/>
</dbReference>
<evidence type="ECO:0000313" key="5">
    <source>
        <dbReference type="EMBL" id="CAH3104899.1"/>
    </source>
</evidence>
<dbReference type="Gene3D" id="2.40.155.10">
    <property type="entry name" value="Green fluorescent protein"/>
    <property type="match status" value="5"/>
</dbReference>
<keyword evidence="4" id="KW-0599">Photoprotein</keyword>
<gene>
    <name evidence="5" type="ORF">PMEA_00034935</name>
</gene>
<organism evidence="5 6">
    <name type="scientific">Pocillopora meandrina</name>
    <dbReference type="NCBI Taxonomy" id="46732"/>
    <lineage>
        <taxon>Eukaryota</taxon>
        <taxon>Metazoa</taxon>
        <taxon>Cnidaria</taxon>
        <taxon>Anthozoa</taxon>
        <taxon>Hexacorallia</taxon>
        <taxon>Scleractinia</taxon>
        <taxon>Astrocoeniina</taxon>
        <taxon>Pocilloporidae</taxon>
        <taxon>Pocillopora</taxon>
    </lineage>
</organism>
<dbReference type="SUPFAM" id="SSF54511">
    <property type="entry name" value="GFP-like"/>
    <property type="match status" value="5"/>
</dbReference>
<evidence type="ECO:0000256" key="4">
    <source>
        <dbReference type="ARBA" id="ARBA00023262"/>
    </source>
</evidence>
<evidence type="ECO:0000256" key="3">
    <source>
        <dbReference type="ARBA" id="ARBA00023223"/>
    </source>
</evidence>
<comment type="similarity">
    <text evidence="1">Belongs to the GFP family.</text>
</comment>
<dbReference type="InterPro" id="IPR011584">
    <property type="entry name" value="GFP-related"/>
</dbReference>
<keyword evidence="6" id="KW-1185">Reference proteome</keyword>
<keyword evidence="3" id="KW-0455">Luminescence</keyword>
<sequence>YSLKGNLFTHVSMFHGVNFPADGPIMGKRTTGWDPSFEKMTVSNNILRGDVTMFLLLKGGGYHRCQFHTSYKTKEPVTLPPNHVVEHRITRTDIEDKGGKKVLLEETAVAHVNPLAVYCDKGSSYDKLLDMANLSTLQNRRLQDIAILMYKVKNNLSPNYICSLFQIPQLRYTLRNNDFGIPRFNTVTFGKHSLRYMGPKIWAIVPRNVILKDMNMKFEMKGSVNGHYFEIEGEGKGKPYEGIQKSTFRVTKGGPLPFSFDILSSAFKYGNRCFTYYPEGMPDYFKQAFPAGMSYERSFTFEDGGVATASGHIGLEGNSFTHKSMFHGVNFPADGPIMGKRTIGWDPSFEKMTVSNNILRGDVTMFLLLKGGGYHSCQFHTSYKTKAPVTLPPNHVVEHRIVRTDLDDKDGKKVLLEEYAKAHVNPVILKDMNMKFEMKGSVNGHYFEIEGEGKGKPYEGIQKSTFRVTKGGPLPFSFDILSSAFKYGNRCFTYYPEGMPDYFKQAFPAGMSYERSFTFEDGGVATASGHIGYESDVYLVGNCFKHKSIFHGVNFPADGPVMKKETTGWDPSFEKMTVCNGSLKGDFTMFLLLKNGGYHRCHFNTTYKTKEPVSLPPNHCVEHRIVRTDLDREGNLVKLEEDAAAHVNPLQDHGNALKIRIIPDDMKMEYEMKGWVNGHEFTIEGEGNGKPYEGKQTANFKVITGAPLPFSFDILSSAFQYGNRCFTKYPEGMPDYFKQAFPAGMSYERTFTFEDGGVATASGHISLVGNCFKHKSIFHGVNFPADGPVMKKETTGWDPSFEKMTVCNGSLRGDVTMFLLLKNGGYHRCHFNTTYKTKEPVSLPPNHCVEHRIVRTDLDKEGNLVKLEEDAAAHVNPFKIIPDDMKMEYEMKGWVNGHEFTIEGEGNGKPYEGKQTANFKVITGAPLPFSFDILSSAFQYGNRCFTKYPEGMPDYFKQAFPAGMSYERTFTFEDGGVATASGHISLVGNCFKHKSIFHGVNFPADGPVMKKETTGWDPSFEKMTVCNGSLRGDVTMFLLLKNGGYHRCHFNTTYKTKEPVSLPPNHCVEHRIVRTDLDKEGNLVKLEEDAAAHVNPL</sequence>
<comment type="caution">
    <text evidence="5">The sequence shown here is derived from an EMBL/GenBank/DDBJ whole genome shotgun (WGS) entry which is preliminary data.</text>
</comment>
<name>A0AAU9WAP2_9CNID</name>
<evidence type="ECO:0000256" key="1">
    <source>
        <dbReference type="ARBA" id="ARBA00008949"/>
    </source>
</evidence>
<reference evidence="5 6" key="1">
    <citation type="submission" date="2022-05" db="EMBL/GenBank/DDBJ databases">
        <authorList>
            <consortium name="Genoscope - CEA"/>
            <person name="William W."/>
        </authorList>
    </citation>
    <scope>NUCLEOTIDE SEQUENCE [LARGE SCALE GENOMIC DNA]</scope>
</reference>
<dbReference type="Gene3D" id="3.30.1300.40">
    <property type="match status" value="3"/>
</dbReference>
<feature type="non-terminal residue" evidence="5">
    <location>
        <position position="1"/>
    </location>
</feature>
<dbReference type="AlphaFoldDB" id="A0AAU9WAP2"/>
<evidence type="ECO:0000256" key="2">
    <source>
        <dbReference type="ARBA" id="ARBA00022991"/>
    </source>
</evidence>
<evidence type="ECO:0000313" key="6">
    <source>
        <dbReference type="Proteomes" id="UP001159428"/>
    </source>
</evidence>
<accession>A0AAU9WAP2</accession>
<dbReference type="Proteomes" id="UP001159428">
    <property type="component" value="Unassembled WGS sequence"/>
</dbReference>
<proteinExistence type="inferred from homology"/>
<keyword evidence="2" id="KW-0157">Chromophore</keyword>